<evidence type="ECO:0000313" key="3">
    <source>
        <dbReference type="Proteomes" id="UP000343317"/>
    </source>
</evidence>
<feature type="region of interest" description="Disordered" evidence="1">
    <location>
        <begin position="1"/>
        <end position="20"/>
    </location>
</feature>
<name>A0A5E4TDT2_9BURK</name>
<keyword evidence="3" id="KW-1185">Reference proteome</keyword>
<dbReference type="RefSeq" id="WP_174995585.1">
    <property type="nucleotide sequence ID" value="NZ_CABPSM010000003.1"/>
</dbReference>
<sequence>MQQINDCGERAASRAPDMRYRDEEIRRERIQRGVMVHGGDDSKDEV</sequence>
<accession>A0A5E4TDT2</accession>
<gene>
    <name evidence="2" type="ORF">PHO31112_01385</name>
</gene>
<organism evidence="2 3">
    <name type="scientific">Pandoraea horticolens</name>
    <dbReference type="NCBI Taxonomy" id="2508298"/>
    <lineage>
        <taxon>Bacteria</taxon>
        <taxon>Pseudomonadati</taxon>
        <taxon>Pseudomonadota</taxon>
        <taxon>Betaproteobacteria</taxon>
        <taxon>Burkholderiales</taxon>
        <taxon>Burkholderiaceae</taxon>
        <taxon>Pandoraea</taxon>
    </lineage>
</organism>
<evidence type="ECO:0000313" key="2">
    <source>
        <dbReference type="EMBL" id="VVD86376.1"/>
    </source>
</evidence>
<dbReference type="Proteomes" id="UP000343317">
    <property type="component" value="Unassembled WGS sequence"/>
</dbReference>
<evidence type="ECO:0000256" key="1">
    <source>
        <dbReference type="SAM" id="MobiDB-lite"/>
    </source>
</evidence>
<protein>
    <submittedName>
        <fullName evidence="2">Uncharacterized protein</fullName>
    </submittedName>
</protein>
<feature type="compositionally biased region" description="Basic and acidic residues" evidence="1">
    <location>
        <begin position="7"/>
        <end position="20"/>
    </location>
</feature>
<proteinExistence type="predicted"/>
<dbReference type="AlphaFoldDB" id="A0A5E4TDT2"/>
<dbReference type="EMBL" id="CABPSM010000003">
    <property type="protein sequence ID" value="VVD86376.1"/>
    <property type="molecule type" value="Genomic_DNA"/>
</dbReference>
<reference evidence="2 3" key="1">
    <citation type="submission" date="2019-08" db="EMBL/GenBank/DDBJ databases">
        <authorList>
            <person name="Peeters C."/>
        </authorList>
    </citation>
    <scope>NUCLEOTIDE SEQUENCE [LARGE SCALE GENOMIC DNA]</scope>
    <source>
        <strain evidence="2 3">LMG 31112</strain>
    </source>
</reference>